<dbReference type="InterPro" id="IPR008538">
    <property type="entry name" value="Uma2"/>
</dbReference>
<dbReference type="AlphaFoldDB" id="A0A2R5FN25"/>
<evidence type="ECO:0000313" key="3">
    <source>
        <dbReference type="EMBL" id="GBG20177.1"/>
    </source>
</evidence>
<dbReference type="InterPro" id="IPR012296">
    <property type="entry name" value="Nuclease_put_TT1808"/>
</dbReference>
<dbReference type="EMBL" id="BDUD01000001">
    <property type="protein sequence ID" value="GBG20177.1"/>
    <property type="molecule type" value="Genomic_DNA"/>
</dbReference>
<dbReference type="PANTHER" id="PTHR33352">
    <property type="entry name" value="SLR1095 PROTEIN"/>
    <property type="match status" value="1"/>
</dbReference>
<gene>
    <name evidence="3" type="ORF">NIES4072_38520</name>
</gene>
<feature type="domain" description="Putative restriction endonuclease" evidence="2">
    <location>
        <begin position="113"/>
        <end position="224"/>
    </location>
</feature>
<dbReference type="PANTHER" id="PTHR33352:SF3">
    <property type="entry name" value="SLR1612 PROTEIN"/>
    <property type="match status" value="1"/>
</dbReference>
<evidence type="ECO:0000256" key="1">
    <source>
        <dbReference type="SAM" id="MobiDB-lite"/>
    </source>
</evidence>
<dbReference type="Pfam" id="PF05685">
    <property type="entry name" value="Uma2"/>
    <property type="match status" value="1"/>
</dbReference>
<feature type="region of interest" description="Disordered" evidence="1">
    <location>
        <begin position="257"/>
        <end position="291"/>
    </location>
</feature>
<comment type="caution">
    <text evidence="3">The sequence shown here is derived from an EMBL/GenBank/DDBJ whole genome shotgun (WGS) entry which is preliminary data.</text>
</comment>
<feature type="compositionally biased region" description="Basic and acidic residues" evidence="1">
    <location>
        <begin position="257"/>
        <end position="277"/>
    </location>
</feature>
<name>A0A2R5FN25_NOSCO</name>
<organism evidence="3 4">
    <name type="scientific">Nostoc commune NIES-4072</name>
    <dbReference type="NCBI Taxonomy" id="2005467"/>
    <lineage>
        <taxon>Bacteria</taxon>
        <taxon>Bacillati</taxon>
        <taxon>Cyanobacteriota</taxon>
        <taxon>Cyanophyceae</taxon>
        <taxon>Nostocales</taxon>
        <taxon>Nostocaceae</taxon>
        <taxon>Nostoc</taxon>
    </lineage>
</organism>
<evidence type="ECO:0000259" key="2">
    <source>
        <dbReference type="Pfam" id="PF05685"/>
    </source>
</evidence>
<sequence length="291" mass="33650">MSNSGTGYWEDERVGGEELITNAQCPMPNAQCPMPNSKGKPTMTTLTQDYQITWEKLPDDYKLPDDPVDNINQPALAAALTESLQLVGKISTNTLTTTNYGICATLNNKMVIKAPDWAFIAKINVSREEVTRSYTPQLQGEIPVIVMEFISDTQETEYSIKATYPPGKWFFYERILKVPNYIIFEPDSGSIEMYRLHNTEQYILQEPDENQRYWIAEMNLYLGVWQGTRENRTGKWLRWWDEQGNLLPWGSELAEQERQRAEQERQRAEQERQRAERLTAQLRAAGIEPEV</sequence>
<protein>
    <recommendedName>
        <fullName evidence="2">Putative restriction endonuclease domain-containing protein</fullName>
    </recommendedName>
</protein>
<dbReference type="Gene3D" id="3.90.1570.10">
    <property type="entry name" value="tt1808, chain A"/>
    <property type="match status" value="1"/>
</dbReference>
<proteinExistence type="predicted"/>
<accession>A0A2R5FN25</accession>
<evidence type="ECO:0000313" key="4">
    <source>
        <dbReference type="Proteomes" id="UP000245124"/>
    </source>
</evidence>
<dbReference type="Proteomes" id="UP000245124">
    <property type="component" value="Unassembled WGS sequence"/>
</dbReference>
<keyword evidence="4" id="KW-1185">Reference proteome</keyword>
<reference evidence="3 4" key="1">
    <citation type="submission" date="2017-06" db="EMBL/GenBank/DDBJ databases">
        <title>Genome sequencing of cyanobaciteial culture collection at National Institute for Environmental Studies (NIES).</title>
        <authorList>
            <person name="Hirose Y."/>
            <person name="Shimura Y."/>
            <person name="Fujisawa T."/>
            <person name="Nakamura Y."/>
            <person name="Kawachi M."/>
        </authorList>
    </citation>
    <scope>NUCLEOTIDE SEQUENCE [LARGE SCALE GENOMIC DNA]</scope>
    <source>
        <strain evidence="3 4">NIES-4072</strain>
    </source>
</reference>